<feature type="domain" description="Cyclin-like" evidence="4">
    <location>
        <begin position="91"/>
        <end position="173"/>
    </location>
</feature>
<sequence length="440" mass="50368">MTAEKPTIPKPPKRITNDDLYRRSTQYRFWSFTITELQDLRTVSNKKGLKKVKDTISALDKTLPEAQVLDPENFPMVTQEEELSLVTFFARKCVDLANYFRLPAQVKATAVSYLYKFFLHHSVMEFQPQYIMYTCLFLAAKTENNFIGIRKFVENIPKTTAEQVLQNEYLLLETMKFSLAVHHPYQPLYGFYLDVQVLLPKLGKSQTWGYVYDNARQLVHESLFTNLKFCYTPPQIALACLWMSKEHKDDPDDHKGELILKRYLAKKFGVKKKKGPPNAASSGTGTVAVKQEELVSIKEETDAGTTKDQKDGNSNEEVNLKVEGKDNEQKEGEAENNNNDEQEEEKPKRLTPEEHYSKIIKIIEECVVEIAASRSRNIDTESMRAISHKTRFCLNPLRYGKVLLRQQSQNGSTPAGANIPELKRKADDISSGSDLKRPKV</sequence>
<dbReference type="SMART" id="SM00385">
    <property type="entry name" value="CYCLIN"/>
    <property type="match status" value="1"/>
</dbReference>
<dbReference type="InterPro" id="IPR036915">
    <property type="entry name" value="Cyclin-like_sf"/>
</dbReference>
<keyword evidence="1 2" id="KW-0195">Cyclin</keyword>
<dbReference type="InterPro" id="IPR031658">
    <property type="entry name" value="Cyclin_C_2"/>
</dbReference>
<evidence type="ECO:0000256" key="3">
    <source>
        <dbReference type="SAM" id="MobiDB-lite"/>
    </source>
</evidence>
<feature type="compositionally biased region" description="Basic and acidic residues" evidence="3">
    <location>
        <begin position="421"/>
        <end position="440"/>
    </location>
</feature>
<dbReference type="Proteomes" id="UP001165063">
    <property type="component" value="Unassembled WGS sequence"/>
</dbReference>
<dbReference type="CDD" id="cd20524">
    <property type="entry name" value="CYCLIN_CCNH_rpt1"/>
    <property type="match status" value="1"/>
</dbReference>
<dbReference type="InterPro" id="IPR013763">
    <property type="entry name" value="Cyclin-like_dom"/>
</dbReference>
<dbReference type="InterPro" id="IPR043198">
    <property type="entry name" value="Cyclin/Ssn8"/>
</dbReference>
<comment type="caution">
    <text evidence="5">The sequence shown here is derived from an EMBL/GenBank/DDBJ whole genome shotgun (WGS) entry which is preliminary data.</text>
</comment>
<dbReference type="GO" id="GO:0006357">
    <property type="term" value="P:regulation of transcription by RNA polymerase II"/>
    <property type="evidence" value="ECO:0007669"/>
    <property type="project" value="InterPro"/>
</dbReference>
<feature type="region of interest" description="Disordered" evidence="3">
    <location>
        <begin position="271"/>
        <end position="352"/>
    </location>
</feature>
<feature type="compositionally biased region" description="Polar residues" evidence="3">
    <location>
        <begin position="406"/>
        <end position="415"/>
    </location>
</feature>
<evidence type="ECO:0000259" key="4">
    <source>
        <dbReference type="SMART" id="SM00385"/>
    </source>
</evidence>
<dbReference type="CDD" id="cd20525">
    <property type="entry name" value="CYCLIN_CCNH_rpt2"/>
    <property type="match status" value="1"/>
</dbReference>
<dbReference type="Gene3D" id="1.10.472.10">
    <property type="entry name" value="Cyclin-like"/>
    <property type="match status" value="2"/>
</dbReference>
<gene>
    <name evidence="5" type="ORF">Amon01_000221300</name>
</gene>
<evidence type="ECO:0000256" key="2">
    <source>
        <dbReference type="RuleBase" id="RU000383"/>
    </source>
</evidence>
<protein>
    <submittedName>
        <fullName evidence="5">Unnamed protein product</fullName>
    </submittedName>
</protein>
<evidence type="ECO:0000313" key="5">
    <source>
        <dbReference type="EMBL" id="GMG21728.1"/>
    </source>
</evidence>
<keyword evidence="6" id="KW-1185">Reference proteome</keyword>
<dbReference type="SUPFAM" id="SSF47954">
    <property type="entry name" value="Cyclin-like"/>
    <property type="match status" value="2"/>
</dbReference>
<dbReference type="AlphaFoldDB" id="A0A9W7DF70"/>
<name>A0A9W7DF70_AMBMO</name>
<proteinExistence type="inferred from homology"/>
<comment type="similarity">
    <text evidence="2">Belongs to the cyclin family.</text>
</comment>
<feature type="compositionally biased region" description="Basic and acidic residues" evidence="3">
    <location>
        <begin position="290"/>
        <end position="333"/>
    </location>
</feature>
<dbReference type="InterPro" id="IPR006671">
    <property type="entry name" value="Cyclin_N"/>
</dbReference>
<dbReference type="Pfam" id="PF16899">
    <property type="entry name" value="Cyclin_C_2"/>
    <property type="match status" value="1"/>
</dbReference>
<dbReference type="OrthoDB" id="340962at2759"/>
<reference evidence="5" key="1">
    <citation type="submission" date="2023-04" db="EMBL/GenBank/DDBJ databases">
        <title>Ambrosiozyma monospora NBRC 1965.</title>
        <authorList>
            <person name="Ichikawa N."/>
            <person name="Sato H."/>
            <person name="Tonouchi N."/>
        </authorList>
    </citation>
    <scope>NUCLEOTIDE SEQUENCE</scope>
    <source>
        <strain evidence="5">NBRC 1965</strain>
    </source>
</reference>
<accession>A0A9W7DF70</accession>
<evidence type="ECO:0000256" key="1">
    <source>
        <dbReference type="ARBA" id="ARBA00023127"/>
    </source>
</evidence>
<evidence type="ECO:0000313" key="6">
    <source>
        <dbReference type="Proteomes" id="UP001165063"/>
    </source>
</evidence>
<organism evidence="5 6">
    <name type="scientific">Ambrosiozyma monospora</name>
    <name type="common">Yeast</name>
    <name type="synonym">Endomycopsis monosporus</name>
    <dbReference type="NCBI Taxonomy" id="43982"/>
    <lineage>
        <taxon>Eukaryota</taxon>
        <taxon>Fungi</taxon>
        <taxon>Dikarya</taxon>
        <taxon>Ascomycota</taxon>
        <taxon>Saccharomycotina</taxon>
        <taxon>Pichiomycetes</taxon>
        <taxon>Pichiales</taxon>
        <taxon>Pichiaceae</taxon>
        <taxon>Ambrosiozyma</taxon>
    </lineage>
</organism>
<dbReference type="EMBL" id="BSXU01000772">
    <property type="protein sequence ID" value="GMG21728.1"/>
    <property type="molecule type" value="Genomic_DNA"/>
</dbReference>
<dbReference type="Pfam" id="PF00134">
    <property type="entry name" value="Cyclin_N"/>
    <property type="match status" value="1"/>
</dbReference>
<dbReference type="GO" id="GO:0016538">
    <property type="term" value="F:cyclin-dependent protein serine/threonine kinase regulator activity"/>
    <property type="evidence" value="ECO:0007669"/>
    <property type="project" value="InterPro"/>
</dbReference>
<dbReference type="PANTHER" id="PTHR10026">
    <property type="entry name" value="CYCLIN"/>
    <property type="match status" value="1"/>
</dbReference>
<feature type="region of interest" description="Disordered" evidence="3">
    <location>
        <begin position="406"/>
        <end position="440"/>
    </location>
</feature>